<gene>
    <name evidence="2" type="ORF">GSI_14037</name>
</gene>
<dbReference type="Proteomes" id="UP000230002">
    <property type="component" value="Unassembled WGS sequence"/>
</dbReference>
<dbReference type="EMBL" id="AYKW01000067">
    <property type="protein sequence ID" value="PIL24284.1"/>
    <property type="molecule type" value="Genomic_DNA"/>
</dbReference>
<evidence type="ECO:0000313" key="2">
    <source>
        <dbReference type="EMBL" id="PIL24284.1"/>
    </source>
</evidence>
<accession>A0A2G8RRZ2</accession>
<feature type="compositionally biased region" description="Low complexity" evidence="1">
    <location>
        <begin position="63"/>
        <end position="123"/>
    </location>
</feature>
<sequence>MLSTWYRRLTVTTSGNSTVSKCSRRASAEALAKQHRSTHHKSSTEGCSHHVTRIFLSLGQTISPSSPSDVSPSSSSSHPGLSAPSSSSSSGSSLVLAASAAKTSAASSGCNRSSRLSSLGTLSHSRRNRPT</sequence>
<evidence type="ECO:0000256" key="1">
    <source>
        <dbReference type="SAM" id="MobiDB-lite"/>
    </source>
</evidence>
<name>A0A2G8RRZ2_9APHY</name>
<proteinExistence type="predicted"/>
<organism evidence="2 3">
    <name type="scientific">Ganoderma sinense ZZ0214-1</name>
    <dbReference type="NCBI Taxonomy" id="1077348"/>
    <lineage>
        <taxon>Eukaryota</taxon>
        <taxon>Fungi</taxon>
        <taxon>Dikarya</taxon>
        <taxon>Basidiomycota</taxon>
        <taxon>Agaricomycotina</taxon>
        <taxon>Agaricomycetes</taxon>
        <taxon>Polyporales</taxon>
        <taxon>Polyporaceae</taxon>
        <taxon>Ganoderma</taxon>
    </lineage>
</organism>
<comment type="caution">
    <text evidence="2">The sequence shown here is derived from an EMBL/GenBank/DDBJ whole genome shotgun (WGS) entry which is preliminary data.</text>
</comment>
<keyword evidence="3" id="KW-1185">Reference proteome</keyword>
<dbReference type="AlphaFoldDB" id="A0A2G8RRZ2"/>
<protein>
    <submittedName>
        <fullName evidence="2">Uncharacterized protein</fullName>
    </submittedName>
</protein>
<feature type="region of interest" description="Disordered" evidence="1">
    <location>
        <begin position="16"/>
        <end position="131"/>
    </location>
</feature>
<reference evidence="2 3" key="1">
    <citation type="journal article" date="2015" name="Sci. Rep.">
        <title>Chromosome-level genome map provides insights into diverse defense mechanisms in the medicinal fungus Ganoderma sinense.</title>
        <authorList>
            <person name="Zhu Y."/>
            <person name="Xu J."/>
            <person name="Sun C."/>
            <person name="Zhou S."/>
            <person name="Xu H."/>
            <person name="Nelson D.R."/>
            <person name="Qian J."/>
            <person name="Song J."/>
            <person name="Luo H."/>
            <person name="Xiang L."/>
            <person name="Li Y."/>
            <person name="Xu Z."/>
            <person name="Ji A."/>
            <person name="Wang L."/>
            <person name="Lu S."/>
            <person name="Hayward A."/>
            <person name="Sun W."/>
            <person name="Li X."/>
            <person name="Schwartz D.C."/>
            <person name="Wang Y."/>
            <person name="Chen S."/>
        </authorList>
    </citation>
    <scope>NUCLEOTIDE SEQUENCE [LARGE SCALE GENOMIC DNA]</scope>
    <source>
        <strain evidence="2 3">ZZ0214-1</strain>
    </source>
</reference>
<evidence type="ECO:0000313" key="3">
    <source>
        <dbReference type="Proteomes" id="UP000230002"/>
    </source>
</evidence>